<organism evidence="1 2">
    <name type="scientific">Araneus ventricosus</name>
    <name type="common">Orbweaver spider</name>
    <name type="synonym">Epeira ventricosa</name>
    <dbReference type="NCBI Taxonomy" id="182803"/>
    <lineage>
        <taxon>Eukaryota</taxon>
        <taxon>Metazoa</taxon>
        <taxon>Ecdysozoa</taxon>
        <taxon>Arthropoda</taxon>
        <taxon>Chelicerata</taxon>
        <taxon>Arachnida</taxon>
        <taxon>Araneae</taxon>
        <taxon>Araneomorphae</taxon>
        <taxon>Entelegynae</taxon>
        <taxon>Araneoidea</taxon>
        <taxon>Araneidae</taxon>
        <taxon>Araneus</taxon>
    </lineage>
</organism>
<dbReference type="EMBL" id="BGPR01005721">
    <property type="protein sequence ID" value="GBN12805.1"/>
    <property type="molecule type" value="Genomic_DNA"/>
</dbReference>
<sequence>MHLGSLVKSDLKSTIIRSESEIFLGRPQWPLGKFQHLAERWCSLSGTRHLNVSGQHSSEDTSVIQLTSEIDVVGRSGIPESCWFGSKYWMQDACARGHRCSPKAMLCPFIGDV</sequence>
<accession>A0A4Y2LDK7</accession>
<dbReference type="AlphaFoldDB" id="A0A4Y2LDK7"/>
<gene>
    <name evidence="1" type="ORF">AVEN_253843_1</name>
</gene>
<reference evidence="1 2" key="1">
    <citation type="journal article" date="2019" name="Sci. Rep.">
        <title>Orb-weaving spider Araneus ventricosus genome elucidates the spidroin gene catalogue.</title>
        <authorList>
            <person name="Kono N."/>
            <person name="Nakamura H."/>
            <person name="Ohtoshi R."/>
            <person name="Moran D.A.P."/>
            <person name="Shinohara A."/>
            <person name="Yoshida Y."/>
            <person name="Fujiwara M."/>
            <person name="Mori M."/>
            <person name="Tomita M."/>
            <person name="Arakawa K."/>
        </authorList>
    </citation>
    <scope>NUCLEOTIDE SEQUENCE [LARGE SCALE GENOMIC DNA]</scope>
</reference>
<protein>
    <submittedName>
        <fullName evidence="1">Uncharacterized protein</fullName>
    </submittedName>
</protein>
<name>A0A4Y2LDK7_ARAVE</name>
<evidence type="ECO:0000313" key="1">
    <source>
        <dbReference type="EMBL" id="GBN12805.1"/>
    </source>
</evidence>
<keyword evidence="2" id="KW-1185">Reference proteome</keyword>
<comment type="caution">
    <text evidence="1">The sequence shown here is derived from an EMBL/GenBank/DDBJ whole genome shotgun (WGS) entry which is preliminary data.</text>
</comment>
<proteinExistence type="predicted"/>
<evidence type="ECO:0000313" key="2">
    <source>
        <dbReference type="Proteomes" id="UP000499080"/>
    </source>
</evidence>
<dbReference type="Proteomes" id="UP000499080">
    <property type="component" value="Unassembled WGS sequence"/>
</dbReference>